<accession>A0A451AYJ5</accession>
<sequence>MLMFRKNKNSEKIGARARNTPLCSSSFQQSLLKTPTGTPRIGGGFSIMGHAPSGSRAEINGAASAMAKKWERWKT</sequence>
<dbReference type="EMBL" id="CAADFZ010000117">
    <property type="protein sequence ID" value="VFK66943.1"/>
    <property type="molecule type" value="Genomic_DNA"/>
</dbReference>
<organism evidence="2">
    <name type="scientific">Candidatus Kentrum sp. UNK</name>
    <dbReference type="NCBI Taxonomy" id="2126344"/>
    <lineage>
        <taxon>Bacteria</taxon>
        <taxon>Pseudomonadati</taxon>
        <taxon>Pseudomonadota</taxon>
        <taxon>Gammaproteobacteria</taxon>
        <taxon>Candidatus Kentrum</taxon>
    </lineage>
</organism>
<reference evidence="2" key="1">
    <citation type="submission" date="2019-02" db="EMBL/GenBank/DDBJ databases">
        <authorList>
            <person name="Gruber-Vodicka R. H."/>
            <person name="Seah K. B. B."/>
        </authorList>
    </citation>
    <scope>NUCLEOTIDE SEQUENCE</scope>
    <source>
        <strain evidence="2">BECK_BY19</strain>
        <strain evidence="1">BECK_BY8</strain>
    </source>
</reference>
<protein>
    <submittedName>
        <fullName evidence="2">Uncharacterized protein</fullName>
    </submittedName>
</protein>
<name>A0A451AYJ5_9GAMM</name>
<evidence type="ECO:0000313" key="1">
    <source>
        <dbReference type="EMBL" id="VFK66943.1"/>
    </source>
</evidence>
<dbReference type="EMBL" id="CAADGD010000050">
    <property type="protein sequence ID" value="VFK71100.1"/>
    <property type="molecule type" value="Genomic_DNA"/>
</dbReference>
<proteinExistence type="predicted"/>
<dbReference type="AlphaFoldDB" id="A0A451AYJ5"/>
<gene>
    <name evidence="1" type="ORF">BECKUNK1418G_GA0071005_11178</name>
    <name evidence="2" type="ORF">BECKUNK1418H_GA0071006_105020</name>
</gene>
<evidence type="ECO:0000313" key="2">
    <source>
        <dbReference type="EMBL" id="VFK71100.1"/>
    </source>
</evidence>